<dbReference type="Proteomes" id="UP000886335">
    <property type="component" value="Unassembled WGS sequence"/>
</dbReference>
<keyword evidence="11 16" id="KW-0067">ATP-binding</keyword>
<evidence type="ECO:0000256" key="16">
    <source>
        <dbReference type="HAMAP-Rule" id="MF_01274"/>
    </source>
</evidence>
<dbReference type="PANTHER" id="PTHR34265">
    <property type="entry name" value="TYPE III PANTOTHENATE KINASE"/>
    <property type="match status" value="1"/>
</dbReference>
<evidence type="ECO:0000256" key="5">
    <source>
        <dbReference type="ARBA" id="ARBA00011738"/>
    </source>
</evidence>
<feature type="binding site" evidence="16">
    <location>
        <position position="132"/>
    </location>
    <ligand>
        <name>ATP</name>
        <dbReference type="ChEBI" id="CHEBI:30616"/>
    </ligand>
</feature>
<dbReference type="GO" id="GO:0005737">
    <property type="term" value="C:cytoplasm"/>
    <property type="evidence" value="ECO:0007669"/>
    <property type="project" value="UniProtKB-SubCell"/>
</dbReference>
<proteinExistence type="inferred from homology"/>
<dbReference type="InterPro" id="IPR004619">
    <property type="entry name" value="Type_III_PanK"/>
</dbReference>
<feature type="binding site" evidence="16">
    <location>
        <begin position="106"/>
        <end position="109"/>
    </location>
    <ligand>
        <name>substrate</name>
    </ligand>
</feature>
<feature type="binding site" evidence="16">
    <location>
        <position position="99"/>
    </location>
    <ligand>
        <name>substrate</name>
    </ligand>
</feature>
<evidence type="ECO:0000256" key="14">
    <source>
        <dbReference type="ARBA" id="ARBA00038036"/>
    </source>
</evidence>
<keyword evidence="12 16" id="KW-0630">Potassium</keyword>
<feature type="binding site" evidence="16">
    <location>
        <position position="129"/>
    </location>
    <ligand>
        <name>K(+)</name>
        <dbReference type="ChEBI" id="CHEBI:29103"/>
    </ligand>
</feature>
<feature type="binding site" evidence="16">
    <location>
        <position position="184"/>
    </location>
    <ligand>
        <name>substrate</name>
    </ligand>
</feature>
<comment type="catalytic activity">
    <reaction evidence="1 16">
        <text>(R)-pantothenate + ATP = (R)-4'-phosphopantothenate + ADP + H(+)</text>
        <dbReference type="Rhea" id="RHEA:16373"/>
        <dbReference type="ChEBI" id="CHEBI:10986"/>
        <dbReference type="ChEBI" id="CHEBI:15378"/>
        <dbReference type="ChEBI" id="CHEBI:29032"/>
        <dbReference type="ChEBI" id="CHEBI:30616"/>
        <dbReference type="ChEBI" id="CHEBI:456216"/>
        <dbReference type="EC" id="2.7.1.33"/>
    </reaction>
</comment>
<dbReference type="CDD" id="cd24015">
    <property type="entry name" value="ASKHA_NBD_PanK-III"/>
    <property type="match status" value="1"/>
</dbReference>
<comment type="cofactor">
    <cofactor evidence="2">
        <name>K(+)</name>
        <dbReference type="ChEBI" id="CHEBI:29103"/>
    </cofactor>
</comment>
<evidence type="ECO:0000256" key="10">
    <source>
        <dbReference type="ARBA" id="ARBA00022777"/>
    </source>
</evidence>
<keyword evidence="7 16" id="KW-0963">Cytoplasm</keyword>
<reference evidence="17" key="1">
    <citation type="journal article" date="2020" name="mSystems">
        <title>Genome- and Community-Level Interaction Insights into Carbon Utilization and Element Cycling Functions of Hydrothermarchaeota in Hydrothermal Sediment.</title>
        <authorList>
            <person name="Zhou Z."/>
            <person name="Liu Y."/>
            <person name="Xu W."/>
            <person name="Pan J."/>
            <person name="Luo Z.H."/>
            <person name="Li M."/>
        </authorList>
    </citation>
    <scope>NUCLEOTIDE SEQUENCE [LARGE SCALE GENOMIC DNA]</scope>
    <source>
        <strain evidence="17">SpSt-1181</strain>
    </source>
</reference>
<evidence type="ECO:0000256" key="2">
    <source>
        <dbReference type="ARBA" id="ARBA00001958"/>
    </source>
</evidence>
<keyword evidence="13 16" id="KW-0173">Coenzyme A biosynthesis</keyword>
<dbReference type="SUPFAM" id="SSF53067">
    <property type="entry name" value="Actin-like ATPase domain"/>
    <property type="match status" value="2"/>
</dbReference>
<evidence type="ECO:0000256" key="9">
    <source>
        <dbReference type="ARBA" id="ARBA00022741"/>
    </source>
</evidence>
<evidence type="ECO:0000256" key="8">
    <source>
        <dbReference type="ARBA" id="ARBA00022679"/>
    </source>
</evidence>
<dbReference type="NCBIfam" id="TIGR00671">
    <property type="entry name" value="baf"/>
    <property type="match status" value="1"/>
</dbReference>
<accession>A0A831SR89</accession>
<feature type="active site" description="Proton acceptor" evidence="16">
    <location>
        <position position="108"/>
    </location>
</feature>
<evidence type="ECO:0000256" key="11">
    <source>
        <dbReference type="ARBA" id="ARBA00022840"/>
    </source>
</evidence>
<sequence>MSKRFLIVEAGNTVTDFAVTQNGSCLVHLHAPTATLKTSSDVTRQVVPLHDRFPEMEAAGVCSVVPALTALVMSALEDCFPGPVIEISASLRLPFTLEYYPPGAIGADRIALLAYAADAAGGRPVIAVDAGTAITVDVLDAEGHYTGGMILPGIDLSCSALNKGTARLPLVKLEKCPPLLGRSTEGCIQSGVFWGCVHQIEGILDDITTILCDDQEQEIPVIMTGGSGRLIEPLIHHKLIFQEHAVLFGAWLLTSMNSI</sequence>
<evidence type="ECO:0000256" key="4">
    <source>
        <dbReference type="ARBA" id="ARBA00005225"/>
    </source>
</evidence>
<dbReference type="UniPathway" id="UPA00241">
    <property type="reaction ID" value="UER00352"/>
</dbReference>
<dbReference type="Pfam" id="PF03309">
    <property type="entry name" value="Pan_kinase"/>
    <property type="match status" value="1"/>
</dbReference>
<comment type="caution">
    <text evidence="17">The sequence shown here is derived from an EMBL/GenBank/DDBJ whole genome shotgun (WGS) entry which is preliminary data.</text>
</comment>
<evidence type="ECO:0000256" key="13">
    <source>
        <dbReference type="ARBA" id="ARBA00022993"/>
    </source>
</evidence>
<comment type="pathway">
    <text evidence="4 16">Cofactor biosynthesis; coenzyme A biosynthesis; CoA from (R)-pantothenate: step 1/5.</text>
</comment>
<evidence type="ECO:0000256" key="12">
    <source>
        <dbReference type="ARBA" id="ARBA00022958"/>
    </source>
</evidence>
<dbReference type="EMBL" id="DSBW01000081">
    <property type="protein sequence ID" value="HED30780.1"/>
    <property type="molecule type" value="Genomic_DNA"/>
</dbReference>
<comment type="subcellular location">
    <subcellularLocation>
        <location evidence="3 16">Cytoplasm</location>
    </subcellularLocation>
</comment>
<comment type="function">
    <text evidence="16">Catalyzes the phosphorylation of pantothenate (Pan), the first step in CoA biosynthesis.</text>
</comment>
<comment type="subunit">
    <text evidence="5 16">Homodimer.</text>
</comment>
<comment type="similarity">
    <text evidence="14 16">Belongs to the type III pantothenate kinase family.</text>
</comment>
<keyword evidence="16" id="KW-0479">Metal-binding</keyword>
<feature type="binding site" evidence="16">
    <location>
        <begin position="9"/>
        <end position="16"/>
    </location>
    <ligand>
        <name>ATP</name>
        <dbReference type="ChEBI" id="CHEBI:30616"/>
    </ligand>
</feature>
<dbReference type="PANTHER" id="PTHR34265:SF1">
    <property type="entry name" value="TYPE III PANTOTHENATE KINASE"/>
    <property type="match status" value="1"/>
</dbReference>
<keyword evidence="8 16" id="KW-0808">Transferase</keyword>
<dbReference type="GO" id="GO:0004594">
    <property type="term" value="F:pantothenate kinase activity"/>
    <property type="evidence" value="ECO:0007669"/>
    <property type="project" value="UniProtKB-UniRule"/>
</dbReference>
<dbReference type="Gene3D" id="3.30.420.40">
    <property type="match status" value="2"/>
</dbReference>
<evidence type="ECO:0000256" key="6">
    <source>
        <dbReference type="ARBA" id="ARBA00012102"/>
    </source>
</evidence>
<dbReference type="HAMAP" id="MF_01274">
    <property type="entry name" value="Pantothen_kinase_3"/>
    <property type="match status" value="1"/>
</dbReference>
<keyword evidence="10 16" id="KW-0418">Kinase</keyword>
<evidence type="ECO:0000256" key="7">
    <source>
        <dbReference type="ARBA" id="ARBA00022490"/>
    </source>
</evidence>
<dbReference type="AlphaFoldDB" id="A0A831SR89"/>
<keyword evidence="9 16" id="KW-0547">Nucleotide-binding</keyword>
<evidence type="ECO:0000256" key="3">
    <source>
        <dbReference type="ARBA" id="ARBA00004496"/>
    </source>
</evidence>
<evidence type="ECO:0000256" key="15">
    <source>
        <dbReference type="ARBA" id="ARBA00040883"/>
    </source>
</evidence>
<evidence type="ECO:0000313" key="17">
    <source>
        <dbReference type="EMBL" id="HED30780.1"/>
    </source>
</evidence>
<comment type="cofactor">
    <cofactor evidence="16">
        <name>NH4(+)</name>
        <dbReference type="ChEBI" id="CHEBI:28938"/>
    </cofactor>
    <cofactor evidence="16">
        <name>K(+)</name>
        <dbReference type="ChEBI" id="CHEBI:29103"/>
    </cofactor>
    <text evidence="16">A monovalent cation. Ammonium or potassium.</text>
</comment>
<dbReference type="GO" id="GO:0015937">
    <property type="term" value="P:coenzyme A biosynthetic process"/>
    <property type="evidence" value="ECO:0007669"/>
    <property type="project" value="UniProtKB-UniRule"/>
</dbReference>
<dbReference type="EC" id="2.7.1.33" evidence="6 16"/>
<dbReference type="InterPro" id="IPR043129">
    <property type="entry name" value="ATPase_NBD"/>
</dbReference>
<protein>
    <recommendedName>
        <fullName evidence="15 16">Type III pantothenate kinase</fullName>
        <ecNumber evidence="6 16">2.7.1.33</ecNumber>
    </recommendedName>
    <alternativeName>
        <fullName evidence="16">PanK-III</fullName>
    </alternativeName>
    <alternativeName>
        <fullName evidence="16">Pantothenic acid kinase</fullName>
    </alternativeName>
</protein>
<dbReference type="GO" id="GO:0005524">
    <property type="term" value="F:ATP binding"/>
    <property type="evidence" value="ECO:0007669"/>
    <property type="project" value="UniProtKB-UniRule"/>
</dbReference>
<evidence type="ECO:0000256" key="1">
    <source>
        <dbReference type="ARBA" id="ARBA00001206"/>
    </source>
</evidence>
<name>A0A831SR89_PROAE</name>
<gene>
    <name evidence="16" type="primary">coaX</name>
    <name evidence="17" type="ORF">ENN50_03645</name>
</gene>
<dbReference type="GO" id="GO:0046872">
    <property type="term" value="F:metal ion binding"/>
    <property type="evidence" value="ECO:0007669"/>
    <property type="project" value="UniProtKB-KW"/>
</dbReference>
<organism evidence="17">
    <name type="scientific">Prosthecochloris aestuarii</name>
    <dbReference type="NCBI Taxonomy" id="1102"/>
    <lineage>
        <taxon>Bacteria</taxon>
        <taxon>Pseudomonadati</taxon>
        <taxon>Chlorobiota</taxon>
        <taxon>Chlorobiia</taxon>
        <taxon>Chlorobiales</taxon>
        <taxon>Chlorobiaceae</taxon>
        <taxon>Prosthecochloris</taxon>
    </lineage>
</organism>